<evidence type="ECO:0000313" key="3">
    <source>
        <dbReference type="Proteomes" id="UP001648503"/>
    </source>
</evidence>
<evidence type="ECO:0008006" key="4">
    <source>
        <dbReference type="Google" id="ProtNLM"/>
    </source>
</evidence>
<dbReference type="SUPFAM" id="SSF48452">
    <property type="entry name" value="TPR-like"/>
    <property type="match status" value="1"/>
</dbReference>
<dbReference type="Gene3D" id="1.25.40.1040">
    <property type="match status" value="1"/>
</dbReference>
<evidence type="ECO:0000256" key="1">
    <source>
        <dbReference type="ARBA" id="ARBA00006298"/>
    </source>
</evidence>
<gene>
    <name evidence="2" type="ORF">BASA50_004046</name>
</gene>
<protein>
    <recommendedName>
        <fullName evidence="4">N-terminal acetyltransferase B complex subunit MDM20 homolog</fullName>
    </recommendedName>
</protein>
<sequence length="880" mass="99304">MSSDYIMQRRLQPIYDVLDGQNYKAAIQLCNKALKKSGPSAAIQALKAFAQSRSGYDEDALVLCLQVMATKPTDAPTLQALMMTLKTLDMKDELVVLYQQAFTAQPNNEEWANHWFMALVRINDLKGYQQAAMKLHKTFKETKYYFWAIMSIYLQTKTPGCSTKTLLLSLAEKMMEKSYKDGWILNSESLYLYLMILEEQSKFGEMEQLVVGELGELLPIDAERDHLLLSILMKKQSYESAIEVAKRLLKANIDDWISYESLVESLLKIDASPSRISEIWEMISALQKSALQEKHPCRGPFLAQLLLISKGLSISSEISISKYLLEYLERFGKAQSCFDDIKPYLSHVSKPDLRKIADTFIVSKPPTQTDGLSMQEKIGAIRRDINHRKVLRFLAADVLSPEECTSQFTKLLQCYHESIPLGENIDARELQPGDDYLIMSAEYALDSFLKKRDDQILIQAIGLLEFGLEKSKHSHQFKLLLIRLYLELGVFQRAVDLASSMDIKQVQTDTLCYIFTDDLENYGAYSQAVNQFLLGLVVHARNDKEVPEAIIQAYKHASFSKIPEFLRFQERLSNSVQRAHFQHQIIRAETISRANDSADLCQYLDDIDPAYLECDDAKLNDYHDNRDLTVLLEIGHPCMSLASKIVGTAFPKAVTPWCKGRSLVIRVLRKLISSTTTEPDVASLEDQLEAVANTMLDVEATPAKMLVQVSRLVRGCTSELSDEMAWQETLSTYKCMVNAVAESSQFGLSRELAASITGMIEASTYLYMAMYASGPALQLSKKAKGKDTSRGIAFTNAREAYVAITTDALKTIDTRLSNISQMSSSQFCAHLQSQPPGFEGDLMFLADTQTLKTVSEFIQRSWCLSLKGYAQVLKHRTTNQ</sequence>
<dbReference type="Proteomes" id="UP001648503">
    <property type="component" value="Unassembled WGS sequence"/>
</dbReference>
<reference evidence="2 3" key="1">
    <citation type="submission" date="2021-02" db="EMBL/GenBank/DDBJ databases">
        <title>Variation within the Batrachochytrium salamandrivorans European outbreak.</title>
        <authorList>
            <person name="Kelly M."/>
            <person name="Pasmans F."/>
            <person name="Shea T.P."/>
            <person name="Munoz J.F."/>
            <person name="Carranza S."/>
            <person name="Cuomo C.A."/>
            <person name="Martel A."/>
        </authorList>
    </citation>
    <scope>NUCLEOTIDE SEQUENCE [LARGE SCALE GENOMIC DNA]</scope>
    <source>
        <strain evidence="2 3">AMFP18/2</strain>
    </source>
</reference>
<comment type="similarity">
    <text evidence="1">Belongs to the MDM20/NAA25 family.</text>
</comment>
<comment type="caution">
    <text evidence="2">The sequence shown here is derived from an EMBL/GenBank/DDBJ whole genome shotgun (WGS) entry which is preliminary data.</text>
</comment>
<dbReference type="Pfam" id="PF09797">
    <property type="entry name" value="NatB_MDM20"/>
    <property type="match status" value="1"/>
</dbReference>
<evidence type="ECO:0000313" key="2">
    <source>
        <dbReference type="EMBL" id="KAH6598165.1"/>
    </source>
</evidence>
<organism evidence="2 3">
    <name type="scientific">Batrachochytrium salamandrivorans</name>
    <dbReference type="NCBI Taxonomy" id="1357716"/>
    <lineage>
        <taxon>Eukaryota</taxon>
        <taxon>Fungi</taxon>
        <taxon>Fungi incertae sedis</taxon>
        <taxon>Chytridiomycota</taxon>
        <taxon>Chytridiomycota incertae sedis</taxon>
        <taxon>Chytridiomycetes</taxon>
        <taxon>Rhizophydiales</taxon>
        <taxon>Rhizophydiales incertae sedis</taxon>
        <taxon>Batrachochytrium</taxon>
    </lineage>
</organism>
<dbReference type="InterPro" id="IPR019183">
    <property type="entry name" value="NAA25_NatB_aux_su"/>
</dbReference>
<dbReference type="PANTHER" id="PTHR22767:SF3">
    <property type="entry name" value="N-ALPHA-ACETYLTRANSFERASE 25, NATB AUXILIARY SUBUNIT"/>
    <property type="match status" value="1"/>
</dbReference>
<keyword evidence="3" id="KW-1185">Reference proteome</keyword>
<accession>A0ABQ8FHK0</accession>
<name>A0ABQ8FHK0_9FUNG</name>
<dbReference type="InterPro" id="IPR011990">
    <property type="entry name" value="TPR-like_helical_dom_sf"/>
</dbReference>
<dbReference type="EMBL" id="JAFCIX010000116">
    <property type="protein sequence ID" value="KAH6598165.1"/>
    <property type="molecule type" value="Genomic_DNA"/>
</dbReference>
<proteinExistence type="inferred from homology"/>
<dbReference type="PANTHER" id="PTHR22767">
    <property type="entry name" value="N-TERMINAL ACETYLTRANSFERASE-RELATED"/>
    <property type="match status" value="1"/>
</dbReference>